<gene>
    <name evidence="2" type="ORF">LCGC14_0504360</name>
</gene>
<dbReference type="EMBL" id="LAZR01000598">
    <property type="protein sequence ID" value="KKN63166.1"/>
    <property type="molecule type" value="Genomic_DNA"/>
</dbReference>
<accession>A0A0F9UPR3</accession>
<reference evidence="2" key="1">
    <citation type="journal article" date="2015" name="Nature">
        <title>Complex archaea that bridge the gap between prokaryotes and eukaryotes.</title>
        <authorList>
            <person name="Spang A."/>
            <person name="Saw J.H."/>
            <person name="Jorgensen S.L."/>
            <person name="Zaremba-Niedzwiedzka K."/>
            <person name="Martijn J."/>
            <person name="Lind A.E."/>
            <person name="van Eijk R."/>
            <person name="Schleper C."/>
            <person name="Guy L."/>
            <person name="Ettema T.J."/>
        </authorList>
    </citation>
    <scope>NUCLEOTIDE SEQUENCE</scope>
</reference>
<sequence length="142" mass="15811">MRKKLRLVRVHSGPDGTFGVLTHEHAFALTCEDPWDNNRVGASCIPAGNYMVLRCSKSPEYGFKPSAKYGDIFNVQDVPGRSLILIHRGNLPKDTEGCILVGEEFGYLGGKPAVLDSRGGWSEFMELLRYNDGFELEIVEAY</sequence>
<evidence type="ECO:0000259" key="1">
    <source>
        <dbReference type="Pfam" id="PF18925"/>
    </source>
</evidence>
<dbReference type="InterPro" id="IPR043732">
    <property type="entry name" value="DUF5675"/>
</dbReference>
<organism evidence="2">
    <name type="scientific">marine sediment metagenome</name>
    <dbReference type="NCBI Taxonomy" id="412755"/>
    <lineage>
        <taxon>unclassified sequences</taxon>
        <taxon>metagenomes</taxon>
        <taxon>ecological metagenomes</taxon>
    </lineage>
</organism>
<comment type="caution">
    <text evidence="2">The sequence shown here is derived from an EMBL/GenBank/DDBJ whole genome shotgun (WGS) entry which is preliminary data.</text>
</comment>
<dbReference type="Pfam" id="PF18925">
    <property type="entry name" value="DUF5675"/>
    <property type="match status" value="1"/>
</dbReference>
<feature type="domain" description="DUF5675" evidence="1">
    <location>
        <begin position="7"/>
        <end position="128"/>
    </location>
</feature>
<proteinExistence type="predicted"/>
<dbReference type="AlphaFoldDB" id="A0A0F9UPR3"/>
<protein>
    <recommendedName>
        <fullName evidence="1">DUF5675 domain-containing protein</fullName>
    </recommendedName>
</protein>
<name>A0A0F9UPR3_9ZZZZ</name>
<evidence type="ECO:0000313" key="2">
    <source>
        <dbReference type="EMBL" id="KKN63166.1"/>
    </source>
</evidence>